<accession>A0A6J1ES17</accession>
<organism evidence="5 6">
    <name type="scientific">Cucurbita moschata</name>
    <name type="common">Winter crookneck squash</name>
    <name type="synonym">Cucurbita pepo var. moschata</name>
    <dbReference type="NCBI Taxonomy" id="3662"/>
    <lineage>
        <taxon>Eukaryota</taxon>
        <taxon>Viridiplantae</taxon>
        <taxon>Streptophyta</taxon>
        <taxon>Embryophyta</taxon>
        <taxon>Tracheophyta</taxon>
        <taxon>Spermatophyta</taxon>
        <taxon>Magnoliopsida</taxon>
        <taxon>eudicotyledons</taxon>
        <taxon>Gunneridae</taxon>
        <taxon>Pentapetalae</taxon>
        <taxon>rosids</taxon>
        <taxon>fabids</taxon>
        <taxon>Cucurbitales</taxon>
        <taxon>Cucurbitaceae</taxon>
        <taxon>Cucurbiteae</taxon>
        <taxon>Cucurbita</taxon>
    </lineage>
</organism>
<comment type="subcellular location">
    <subcellularLocation>
        <location evidence="1 3">Nucleus</location>
    </subcellularLocation>
</comment>
<dbReference type="AlphaFoldDB" id="A0A6J1ES17"/>
<dbReference type="RefSeq" id="XP_022930639.1">
    <property type="nucleotide sequence ID" value="XM_023074871.1"/>
</dbReference>
<protein>
    <submittedName>
        <fullName evidence="6">Zinc finger protein CONSTANS-LIKE 5-like</fullName>
    </submittedName>
</protein>
<evidence type="ECO:0000259" key="4">
    <source>
        <dbReference type="PROSITE" id="PS51017"/>
    </source>
</evidence>
<evidence type="ECO:0000256" key="3">
    <source>
        <dbReference type="PROSITE-ProRule" id="PRU00357"/>
    </source>
</evidence>
<evidence type="ECO:0000313" key="6">
    <source>
        <dbReference type="RefSeq" id="XP_022930639.1"/>
    </source>
</evidence>
<evidence type="ECO:0000256" key="2">
    <source>
        <dbReference type="ARBA" id="ARBA00023242"/>
    </source>
</evidence>
<dbReference type="PANTHER" id="PTHR31319:SF110">
    <property type="entry name" value="CCT MOTIF FAMILY PROTEIN"/>
    <property type="match status" value="1"/>
</dbReference>
<dbReference type="Proteomes" id="UP000504609">
    <property type="component" value="Unplaced"/>
</dbReference>
<evidence type="ECO:0000256" key="1">
    <source>
        <dbReference type="ARBA" id="ARBA00004123"/>
    </source>
</evidence>
<sequence length="269" mass="30959">MASIPQFFYTDYTTTTTSIIPNDFCEQRPPPTAPALGGGVLWGEETSVPLFDDFGLHHQPPISPSQYSSHKPGLTPTSFPHQDMIALPQLNTPSICATNNAAPCQSFCVGYQPDDHPLFQYPDDCFRLVPETEPLYHPLPPDNWEIQSSQVPVSEDSNMKVGRYSEEVRKERILRYLKKRNQRNFNKTIKYACRKTLADRRIRVRGRFARNNEACDQQLNPTKINHTCIHKADTQLLYNRDHVGAQRKKDEEEWVEEMRGLMYLPYISS</sequence>
<reference evidence="6" key="1">
    <citation type="submission" date="2025-08" db="UniProtKB">
        <authorList>
            <consortium name="RefSeq"/>
        </authorList>
    </citation>
    <scope>IDENTIFICATION</scope>
    <source>
        <tissue evidence="6">Young leaves</tissue>
    </source>
</reference>
<dbReference type="GO" id="GO:0005634">
    <property type="term" value="C:nucleus"/>
    <property type="evidence" value="ECO:0007669"/>
    <property type="project" value="UniProtKB-SubCell"/>
</dbReference>
<name>A0A6J1ES17_CUCMO</name>
<dbReference type="Pfam" id="PF06203">
    <property type="entry name" value="CCT"/>
    <property type="match status" value="1"/>
</dbReference>
<keyword evidence="5" id="KW-1185">Reference proteome</keyword>
<dbReference type="GeneID" id="111437041"/>
<dbReference type="InterPro" id="IPR010402">
    <property type="entry name" value="CCT_domain"/>
</dbReference>
<dbReference type="PROSITE" id="PS51017">
    <property type="entry name" value="CCT"/>
    <property type="match status" value="1"/>
</dbReference>
<dbReference type="GO" id="GO:0003700">
    <property type="term" value="F:DNA-binding transcription factor activity"/>
    <property type="evidence" value="ECO:0007669"/>
    <property type="project" value="TreeGrafter"/>
</dbReference>
<evidence type="ECO:0000313" key="5">
    <source>
        <dbReference type="Proteomes" id="UP000504609"/>
    </source>
</evidence>
<dbReference type="KEGG" id="cmos:111437041"/>
<dbReference type="PANTHER" id="PTHR31319">
    <property type="entry name" value="ZINC FINGER PROTEIN CONSTANS-LIKE 4"/>
    <property type="match status" value="1"/>
</dbReference>
<proteinExistence type="predicted"/>
<dbReference type="GO" id="GO:0009909">
    <property type="term" value="P:regulation of flower development"/>
    <property type="evidence" value="ECO:0007669"/>
    <property type="project" value="InterPro"/>
</dbReference>
<feature type="domain" description="CCT" evidence="4">
    <location>
        <begin position="169"/>
        <end position="211"/>
    </location>
</feature>
<keyword evidence="2 3" id="KW-0539">Nucleus</keyword>
<dbReference type="InterPro" id="IPR045281">
    <property type="entry name" value="CONSTANS-like"/>
</dbReference>
<gene>
    <name evidence="6" type="primary">LOC111437041</name>
</gene>